<dbReference type="FunFam" id="1.10.287.1080:FF:000001">
    <property type="entry name" value="Nucleoside triphosphate pyrophosphohydrolase"/>
    <property type="match status" value="1"/>
</dbReference>
<gene>
    <name evidence="2" type="primary">mazG</name>
    <name evidence="2" type="ORF">ABWT76_002055</name>
</gene>
<dbReference type="InterPro" id="IPR048015">
    <property type="entry name" value="NTP-PPase_MazG-like_N"/>
</dbReference>
<name>A0AAU8JJX6_9CYAN</name>
<protein>
    <submittedName>
        <fullName evidence="2">Nucleoside triphosphate pyrophosphohydrolase</fullName>
        <ecNumber evidence="2">3.6.1.9</ecNumber>
    </submittedName>
</protein>
<proteinExistence type="predicted"/>
<dbReference type="Gene3D" id="1.10.287.1080">
    <property type="entry name" value="MazG-like"/>
    <property type="match status" value="2"/>
</dbReference>
<dbReference type="SUPFAM" id="SSF101386">
    <property type="entry name" value="all-alpha NTP pyrophosphatases"/>
    <property type="match status" value="2"/>
</dbReference>
<evidence type="ECO:0000313" key="2">
    <source>
        <dbReference type="EMBL" id="XCM39155.1"/>
    </source>
</evidence>
<dbReference type="GO" id="GO:0046076">
    <property type="term" value="P:dTTP catabolic process"/>
    <property type="evidence" value="ECO:0007669"/>
    <property type="project" value="TreeGrafter"/>
</dbReference>
<dbReference type="GO" id="GO:0046081">
    <property type="term" value="P:dUTP catabolic process"/>
    <property type="evidence" value="ECO:0007669"/>
    <property type="project" value="TreeGrafter"/>
</dbReference>
<dbReference type="PANTHER" id="PTHR30522">
    <property type="entry name" value="NUCLEOSIDE TRIPHOSPHATE PYROPHOSPHOHYDROLASE"/>
    <property type="match status" value="1"/>
</dbReference>
<dbReference type="RefSeq" id="WP_054466259.1">
    <property type="nucleotide sequence ID" value="NZ_CP159837.1"/>
</dbReference>
<evidence type="ECO:0000259" key="1">
    <source>
        <dbReference type="Pfam" id="PF03819"/>
    </source>
</evidence>
<organism evidence="2">
    <name type="scientific">Planktothricoides raciborskii GIHE-MW2</name>
    <dbReference type="NCBI Taxonomy" id="2792601"/>
    <lineage>
        <taxon>Bacteria</taxon>
        <taxon>Bacillati</taxon>
        <taxon>Cyanobacteriota</taxon>
        <taxon>Cyanophyceae</taxon>
        <taxon>Oscillatoriophycideae</taxon>
        <taxon>Oscillatoriales</taxon>
        <taxon>Oscillatoriaceae</taxon>
        <taxon>Planktothricoides</taxon>
    </lineage>
</organism>
<dbReference type="CDD" id="cd11528">
    <property type="entry name" value="NTP-PPase_MazG_Nterm"/>
    <property type="match status" value="1"/>
</dbReference>
<dbReference type="NCBIfam" id="NF007113">
    <property type="entry name" value="PRK09562.1"/>
    <property type="match status" value="1"/>
</dbReference>
<dbReference type="GO" id="GO:0006203">
    <property type="term" value="P:dGTP catabolic process"/>
    <property type="evidence" value="ECO:0007669"/>
    <property type="project" value="TreeGrafter"/>
</dbReference>
<accession>A0AAU8JJX6</accession>
<sequence length="283" mass="31726">MSTYETSPANLTPELAAMEQLISVVAKLRSPDGGCPWDLAQTPESLIPYIIEEAYEVVDAIRQGDPKAIAEELGDLLLQVVLQAQIAKESGQFSIAEIAQGISEKLIRRHPHVFGDLKVNSIEEVHQNWEQIKASEKGETNSESQLLSDKLSRYARTFPPLVAGMKISKKAAAAGFEWDDAEGVWAKLHEELNEFKHAVEHETKEEQKAELGDILFVLINLARWYDLEPEEALQITNEKFIQRLSKVEAFSDRPLSDYSLEELDQLWAKAKAQIAQQKSASKS</sequence>
<dbReference type="InterPro" id="IPR004518">
    <property type="entry name" value="MazG-like_dom"/>
</dbReference>
<dbReference type="NCBIfam" id="TIGR00444">
    <property type="entry name" value="mazG"/>
    <property type="match status" value="1"/>
</dbReference>
<dbReference type="GO" id="GO:0006950">
    <property type="term" value="P:response to stress"/>
    <property type="evidence" value="ECO:0007669"/>
    <property type="project" value="UniProtKB-ARBA"/>
</dbReference>
<keyword evidence="2" id="KW-0378">Hydrolase</keyword>
<dbReference type="InterPro" id="IPR011551">
    <property type="entry name" value="NTP_PyrPHydrolase_MazG"/>
</dbReference>
<dbReference type="InterPro" id="IPR048011">
    <property type="entry name" value="NTP-PPase_MazG-like_C"/>
</dbReference>
<dbReference type="GO" id="GO:0046047">
    <property type="term" value="P:TTP catabolic process"/>
    <property type="evidence" value="ECO:0007669"/>
    <property type="project" value="TreeGrafter"/>
</dbReference>
<dbReference type="GO" id="GO:0046061">
    <property type="term" value="P:dATP catabolic process"/>
    <property type="evidence" value="ECO:0007669"/>
    <property type="project" value="TreeGrafter"/>
</dbReference>
<dbReference type="AlphaFoldDB" id="A0AAU8JJX6"/>
<dbReference type="EC" id="3.6.1.9" evidence="2"/>
<dbReference type="GO" id="GO:0047429">
    <property type="term" value="F:nucleoside triphosphate diphosphatase activity"/>
    <property type="evidence" value="ECO:0007669"/>
    <property type="project" value="UniProtKB-EC"/>
</dbReference>
<feature type="domain" description="NTP pyrophosphohydrolase MazG-like" evidence="1">
    <location>
        <begin position="185"/>
        <end position="246"/>
    </location>
</feature>
<dbReference type="CDD" id="cd11529">
    <property type="entry name" value="NTP-PPase_MazG_Cterm"/>
    <property type="match status" value="1"/>
</dbReference>
<reference evidence="2" key="1">
    <citation type="submission" date="2024-07" db="EMBL/GenBank/DDBJ databases">
        <authorList>
            <person name="Kim Y.J."/>
            <person name="Jeong J.Y."/>
        </authorList>
    </citation>
    <scope>NUCLEOTIDE SEQUENCE</scope>
    <source>
        <strain evidence="2">GIHE-MW2</strain>
    </source>
</reference>
<dbReference type="PANTHER" id="PTHR30522:SF0">
    <property type="entry name" value="NUCLEOSIDE TRIPHOSPHATE PYROPHOSPHOHYDROLASE"/>
    <property type="match status" value="1"/>
</dbReference>
<dbReference type="GO" id="GO:0046052">
    <property type="term" value="P:UTP catabolic process"/>
    <property type="evidence" value="ECO:0007669"/>
    <property type="project" value="TreeGrafter"/>
</dbReference>
<dbReference type="Pfam" id="PF03819">
    <property type="entry name" value="MazG"/>
    <property type="match status" value="2"/>
</dbReference>
<dbReference type="EMBL" id="CP159837">
    <property type="protein sequence ID" value="XCM39155.1"/>
    <property type="molecule type" value="Genomic_DNA"/>
</dbReference>
<feature type="domain" description="NTP pyrophosphohydrolase MazG-like" evidence="1">
    <location>
        <begin position="41"/>
        <end position="114"/>
    </location>
</feature>